<comment type="caution">
    <text evidence="3">The sequence shown here is derived from an EMBL/GenBank/DDBJ whole genome shotgun (WGS) entry which is preliminary data.</text>
</comment>
<feature type="transmembrane region" description="Helical" evidence="2">
    <location>
        <begin position="16"/>
        <end position="38"/>
    </location>
</feature>
<evidence type="ECO:0000313" key="3">
    <source>
        <dbReference type="EMBL" id="TWH71303.1"/>
    </source>
</evidence>
<keyword evidence="2" id="KW-1133">Transmembrane helix</keyword>
<dbReference type="Proteomes" id="UP000319627">
    <property type="component" value="Unassembled WGS sequence"/>
</dbReference>
<protein>
    <submittedName>
        <fullName evidence="3">Uncharacterized protein</fullName>
    </submittedName>
</protein>
<gene>
    <name evidence="3" type="ORF">LX59_01586</name>
</gene>
<keyword evidence="2" id="KW-0812">Transmembrane</keyword>
<evidence type="ECO:0000313" key="4">
    <source>
        <dbReference type="Proteomes" id="UP000319627"/>
    </source>
</evidence>
<accession>A0A562IKT5</accession>
<keyword evidence="2" id="KW-0472">Membrane</keyword>
<dbReference type="AlphaFoldDB" id="A0A562IKT5"/>
<organism evidence="3 4">
    <name type="scientific">Azomonas agilis</name>
    <dbReference type="NCBI Taxonomy" id="116849"/>
    <lineage>
        <taxon>Bacteria</taxon>
        <taxon>Pseudomonadati</taxon>
        <taxon>Pseudomonadota</taxon>
        <taxon>Gammaproteobacteria</taxon>
        <taxon>Pseudomonadales</taxon>
        <taxon>Pseudomonadaceae</taxon>
        <taxon>Azomonas</taxon>
    </lineage>
</organism>
<reference evidence="3 4" key="1">
    <citation type="submission" date="2019-07" db="EMBL/GenBank/DDBJ databases">
        <title>Genomic Encyclopedia of Type Strains, Phase I: the one thousand microbial genomes (KMG-I) project.</title>
        <authorList>
            <person name="Kyrpides N."/>
        </authorList>
    </citation>
    <scope>NUCLEOTIDE SEQUENCE [LARGE SCALE GENOMIC DNA]</scope>
    <source>
        <strain evidence="3 4">DSM 375</strain>
    </source>
</reference>
<evidence type="ECO:0000256" key="2">
    <source>
        <dbReference type="SAM" id="Phobius"/>
    </source>
</evidence>
<proteinExistence type="predicted"/>
<dbReference type="EMBL" id="VLKG01000005">
    <property type="protein sequence ID" value="TWH71303.1"/>
    <property type="molecule type" value="Genomic_DNA"/>
</dbReference>
<keyword evidence="4" id="KW-1185">Reference proteome</keyword>
<feature type="compositionally biased region" description="Polar residues" evidence="1">
    <location>
        <begin position="56"/>
        <end position="67"/>
    </location>
</feature>
<evidence type="ECO:0000256" key="1">
    <source>
        <dbReference type="SAM" id="MobiDB-lite"/>
    </source>
</evidence>
<sequence length="213" mass="23749">MGVDRSYARRERKSSYFISFIVMGVVAISVWVGFVYIMPKVMVDQIQKILPPAPSPATSQVQRQGYNRPNVPPTVDSPIRLPTPEELDAQGRQVVFNSQNYQPNANVNIIPSPQTQFVASRTQAAPQPKKSGITKKSAPWHWIGADGDLVPGSGELFTWLEIEGHIDYSTVCQNYKQGSFVYRDCRKGAKQSFARMCKQGTQPACHAANNYMP</sequence>
<feature type="region of interest" description="Disordered" evidence="1">
    <location>
        <begin position="53"/>
        <end position="79"/>
    </location>
</feature>
<name>A0A562IKT5_9GAMM</name>